<organism evidence="1">
    <name type="scientific">Arundo donax</name>
    <name type="common">Giant reed</name>
    <name type="synonym">Donax arundinaceus</name>
    <dbReference type="NCBI Taxonomy" id="35708"/>
    <lineage>
        <taxon>Eukaryota</taxon>
        <taxon>Viridiplantae</taxon>
        <taxon>Streptophyta</taxon>
        <taxon>Embryophyta</taxon>
        <taxon>Tracheophyta</taxon>
        <taxon>Spermatophyta</taxon>
        <taxon>Magnoliopsida</taxon>
        <taxon>Liliopsida</taxon>
        <taxon>Poales</taxon>
        <taxon>Poaceae</taxon>
        <taxon>PACMAD clade</taxon>
        <taxon>Arundinoideae</taxon>
        <taxon>Arundineae</taxon>
        <taxon>Arundo</taxon>
    </lineage>
</organism>
<protein>
    <submittedName>
        <fullName evidence="1">Uncharacterized protein</fullName>
    </submittedName>
</protein>
<dbReference type="EMBL" id="GBRH01238313">
    <property type="protein sequence ID" value="JAD59582.1"/>
    <property type="molecule type" value="Transcribed_RNA"/>
</dbReference>
<evidence type="ECO:0000313" key="1">
    <source>
        <dbReference type="EMBL" id="JAD59582.1"/>
    </source>
</evidence>
<accession>A0A0A9BJZ7</accession>
<name>A0A0A9BJZ7_ARUDO</name>
<dbReference type="AlphaFoldDB" id="A0A0A9BJZ7"/>
<sequence>MVEWQNYPFSGLVPFSSSPSCICFLLS</sequence>
<proteinExistence type="predicted"/>
<reference evidence="1" key="1">
    <citation type="submission" date="2014-09" db="EMBL/GenBank/DDBJ databases">
        <authorList>
            <person name="Magalhaes I.L.F."/>
            <person name="Oliveira U."/>
            <person name="Santos F.R."/>
            <person name="Vidigal T.H.D.A."/>
            <person name="Brescovit A.D."/>
            <person name="Santos A.J."/>
        </authorList>
    </citation>
    <scope>NUCLEOTIDE SEQUENCE</scope>
    <source>
        <tissue evidence="1">Shoot tissue taken approximately 20 cm above the soil surface</tissue>
    </source>
</reference>
<reference evidence="1" key="2">
    <citation type="journal article" date="2015" name="Data Brief">
        <title>Shoot transcriptome of the giant reed, Arundo donax.</title>
        <authorList>
            <person name="Barrero R.A."/>
            <person name="Guerrero F.D."/>
            <person name="Moolhuijzen P."/>
            <person name="Goolsby J.A."/>
            <person name="Tidwell J."/>
            <person name="Bellgard S.E."/>
            <person name="Bellgard M.I."/>
        </authorList>
    </citation>
    <scope>NUCLEOTIDE SEQUENCE</scope>
    <source>
        <tissue evidence="1">Shoot tissue taken approximately 20 cm above the soil surface</tissue>
    </source>
</reference>